<evidence type="ECO:0000313" key="3">
    <source>
        <dbReference type="Proteomes" id="UP000306102"/>
    </source>
</evidence>
<proteinExistence type="predicted"/>
<dbReference type="AlphaFoldDB" id="A0A4S4DN25"/>
<accession>A0A4S4DN25</accession>
<reference evidence="2 3" key="1">
    <citation type="journal article" date="2018" name="Proc. Natl. Acad. Sci. U.S.A.">
        <title>Draft genome sequence of Camellia sinensis var. sinensis provides insights into the evolution of the tea genome and tea quality.</title>
        <authorList>
            <person name="Wei C."/>
            <person name="Yang H."/>
            <person name="Wang S."/>
            <person name="Zhao J."/>
            <person name="Liu C."/>
            <person name="Gao L."/>
            <person name="Xia E."/>
            <person name="Lu Y."/>
            <person name="Tai Y."/>
            <person name="She G."/>
            <person name="Sun J."/>
            <person name="Cao H."/>
            <person name="Tong W."/>
            <person name="Gao Q."/>
            <person name="Li Y."/>
            <person name="Deng W."/>
            <person name="Jiang X."/>
            <person name="Wang W."/>
            <person name="Chen Q."/>
            <person name="Zhang S."/>
            <person name="Li H."/>
            <person name="Wu J."/>
            <person name="Wang P."/>
            <person name="Li P."/>
            <person name="Shi C."/>
            <person name="Zheng F."/>
            <person name="Jian J."/>
            <person name="Huang B."/>
            <person name="Shan D."/>
            <person name="Shi M."/>
            <person name="Fang C."/>
            <person name="Yue Y."/>
            <person name="Li F."/>
            <person name="Li D."/>
            <person name="Wei S."/>
            <person name="Han B."/>
            <person name="Jiang C."/>
            <person name="Yin Y."/>
            <person name="Xia T."/>
            <person name="Zhang Z."/>
            <person name="Bennetzen J.L."/>
            <person name="Zhao S."/>
            <person name="Wan X."/>
        </authorList>
    </citation>
    <scope>NUCLEOTIDE SEQUENCE [LARGE SCALE GENOMIC DNA]</scope>
    <source>
        <strain evidence="3">cv. Shuchazao</strain>
        <tissue evidence="2">Leaf</tissue>
    </source>
</reference>
<keyword evidence="3" id="KW-1185">Reference proteome</keyword>
<sequence>MATVYLREGSWIDSNGTESPLQDAGRDGVLPSASTPETRLGASDVLSGLGQAPVDSVGELEVMWHQWEGQLSSMGIRPGQLVTDRVGELTDSPCQEQLNYSGSIIGSDQGPLLALTEEVIRAIHLNGPSPRLNLPMGEAPITTRAFIQVGPYSSDHLGPATFEVGQSSSIMDTGPQIAPIVAAPSHTPPPISLSSGLSIRKWLRETDTGFELFYDTEPMFSIDPMTGSLHAGQNVWVMHSSGTVSDSMCPPSSMGSLVCNIFRRRKQARYFAPLALYAPADQWPIREDSVRSMAKRRRRKLRLRLTRLPAAVGSSTGFTSRRRHGQSSHQLSGYLRGCSVSTGVLVQNNLTSELGYDTGVSSPEGHSLYSAIPLVERQVVHEAHLLATAWVMEGELRNEFLGWNEEKSSIGFDVTDIELSVLSGDTSIVDNDNDNDIQQSAMYPGAKDQSNKVQCILEPKTNHATSCHAKRIGIELFGDKNGRNRKSEAEKSSFVQFDCFSTVGSDRCWEMLQETCRSGRISAGFRFLQYCIHLGRLYWIGSTRSLFLLIISPLLDVILNAEFSMLVIGLCSILTTDPGCVTNESSHHNQLVESPVSVFEAHSEVENVEKPLQLDMSHIINTDIEIIFWSRNWCLQLVTFPTSLLLKNLGFGTTMGLAVFVDADIDILLMQTSSARNLAISTMLFSLLQVLWQVYIVSSPIQINSKRHPEFHLIVQSELGQTSSESEPRFTNPYDKGILWKVKEFLTAKE</sequence>
<organism evidence="2 3">
    <name type="scientific">Camellia sinensis var. sinensis</name>
    <name type="common">China tea</name>
    <dbReference type="NCBI Taxonomy" id="542762"/>
    <lineage>
        <taxon>Eukaryota</taxon>
        <taxon>Viridiplantae</taxon>
        <taxon>Streptophyta</taxon>
        <taxon>Embryophyta</taxon>
        <taxon>Tracheophyta</taxon>
        <taxon>Spermatophyta</taxon>
        <taxon>Magnoliopsida</taxon>
        <taxon>eudicotyledons</taxon>
        <taxon>Gunneridae</taxon>
        <taxon>Pentapetalae</taxon>
        <taxon>asterids</taxon>
        <taxon>Ericales</taxon>
        <taxon>Theaceae</taxon>
        <taxon>Camellia</taxon>
    </lineage>
</organism>
<gene>
    <name evidence="2" type="ORF">TEA_029268</name>
</gene>
<evidence type="ECO:0000313" key="2">
    <source>
        <dbReference type="EMBL" id="THG04420.1"/>
    </source>
</evidence>
<dbReference type="Proteomes" id="UP000306102">
    <property type="component" value="Unassembled WGS sequence"/>
</dbReference>
<dbReference type="EMBL" id="SDRB02010777">
    <property type="protein sequence ID" value="THG04420.1"/>
    <property type="molecule type" value="Genomic_DNA"/>
</dbReference>
<protein>
    <submittedName>
        <fullName evidence="2">Uncharacterized protein</fullName>
    </submittedName>
</protein>
<feature type="region of interest" description="Disordered" evidence="1">
    <location>
        <begin position="12"/>
        <end position="38"/>
    </location>
</feature>
<evidence type="ECO:0000256" key="1">
    <source>
        <dbReference type="SAM" id="MobiDB-lite"/>
    </source>
</evidence>
<comment type="caution">
    <text evidence="2">The sequence shown here is derived from an EMBL/GenBank/DDBJ whole genome shotgun (WGS) entry which is preliminary data.</text>
</comment>
<name>A0A4S4DN25_CAMSN</name>